<feature type="chain" id="PRO_5004507723" evidence="2">
    <location>
        <begin position="20"/>
        <end position="279"/>
    </location>
</feature>
<sequence length="279" mass="30877">MSVISAFATTLSALATMEGATDTYTNPSSSTPSSSPYSRPNSMTSPSSTCSSTCSFQAHHTLVCHCEDMRISGSSQSRIMPDNVAEDLSFDRLTISDNEDLERLRSAANGKTAITATHRELYERELQIKENKSTDNAEQAQSAGPGHNRSQAQILATKVDASHARMPQNGPGYVQPPAQFKKSPAQMIVWRHSCWRGALPDTGLDVSHDQSPRNEQHPDAKLLHRMSEFHMKILEECKLQTLSLIGQYEDLDEQVEPDIDNMNIDELEAAWIAAMKRDL</sequence>
<dbReference type="AlphaFoldDB" id="S3CWV0"/>
<name>S3CWV0_GLAL2</name>
<evidence type="ECO:0000256" key="1">
    <source>
        <dbReference type="SAM" id="MobiDB-lite"/>
    </source>
</evidence>
<accession>S3CWV0</accession>
<proteinExistence type="predicted"/>
<feature type="signal peptide" evidence="2">
    <location>
        <begin position="1"/>
        <end position="19"/>
    </location>
</feature>
<reference evidence="3 4" key="1">
    <citation type="journal article" date="2013" name="BMC Genomics">
        <title>Genomics-driven discovery of the pneumocandin biosynthetic gene cluster in the fungus Glarea lozoyensis.</title>
        <authorList>
            <person name="Chen L."/>
            <person name="Yue Q."/>
            <person name="Zhang X."/>
            <person name="Xiang M."/>
            <person name="Wang C."/>
            <person name="Li S."/>
            <person name="Che Y."/>
            <person name="Ortiz-Lopez F.J."/>
            <person name="Bills G.F."/>
            <person name="Liu X."/>
            <person name="An Z."/>
        </authorList>
    </citation>
    <scope>NUCLEOTIDE SEQUENCE [LARGE SCALE GENOMIC DNA]</scope>
    <source>
        <strain evidence="4">ATCC 20868 / MF5171</strain>
    </source>
</reference>
<evidence type="ECO:0000313" key="3">
    <source>
        <dbReference type="EMBL" id="EPE29429.1"/>
    </source>
</evidence>
<evidence type="ECO:0000313" key="4">
    <source>
        <dbReference type="Proteomes" id="UP000016922"/>
    </source>
</evidence>
<dbReference type="OrthoDB" id="10286654at2759"/>
<keyword evidence="4" id="KW-1185">Reference proteome</keyword>
<keyword evidence="2" id="KW-0732">Signal</keyword>
<feature type="region of interest" description="Disordered" evidence="1">
    <location>
        <begin position="21"/>
        <end position="50"/>
    </location>
</feature>
<dbReference type="EMBL" id="KE145367">
    <property type="protein sequence ID" value="EPE29429.1"/>
    <property type="molecule type" value="Genomic_DNA"/>
</dbReference>
<evidence type="ECO:0000256" key="2">
    <source>
        <dbReference type="SAM" id="SignalP"/>
    </source>
</evidence>
<gene>
    <name evidence="3" type="ORF">GLAREA_00589</name>
</gene>
<dbReference type="RefSeq" id="XP_008083538.1">
    <property type="nucleotide sequence ID" value="XM_008085347.1"/>
</dbReference>
<feature type="compositionally biased region" description="Low complexity" evidence="1">
    <location>
        <begin position="23"/>
        <end position="50"/>
    </location>
</feature>
<dbReference type="KEGG" id="glz:GLAREA_00589"/>
<organism evidence="3 4">
    <name type="scientific">Glarea lozoyensis (strain ATCC 20868 / MF5171)</name>
    <dbReference type="NCBI Taxonomy" id="1116229"/>
    <lineage>
        <taxon>Eukaryota</taxon>
        <taxon>Fungi</taxon>
        <taxon>Dikarya</taxon>
        <taxon>Ascomycota</taxon>
        <taxon>Pezizomycotina</taxon>
        <taxon>Leotiomycetes</taxon>
        <taxon>Helotiales</taxon>
        <taxon>Helotiaceae</taxon>
        <taxon>Glarea</taxon>
    </lineage>
</organism>
<dbReference type="HOGENOM" id="CLU_997652_0_0_1"/>
<feature type="region of interest" description="Disordered" evidence="1">
    <location>
        <begin position="129"/>
        <end position="151"/>
    </location>
</feature>
<protein>
    <submittedName>
        <fullName evidence="3">Uncharacterized protein</fullName>
    </submittedName>
</protein>
<dbReference type="GeneID" id="19459647"/>
<feature type="compositionally biased region" description="Polar residues" evidence="1">
    <location>
        <begin position="136"/>
        <end position="151"/>
    </location>
</feature>
<dbReference type="Proteomes" id="UP000016922">
    <property type="component" value="Unassembled WGS sequence"/>
</dbReference>